<name>A0AAV4C343_9GAST</name>
<evidence type="ECO:0000259" key="1">
    <source>
        <dbReference type="Pfam" id="PF17921"/>
    </source>
</evidence>
<evidence type="ECO:0000313" key="2">
    <source>
        <dbReference type="EMBL" id="GFO26929.1"/>
    </source>
</evidence>
<proteinExistence type="predicted"/>
<reference evidence="2 3" key="1">
    <citation type="journal article" date="2021" name="Elife">
        <title>Chloroplast acquisition without the gene transfer in kleptoplastic sea slugs, Plakobranchus ocellatus.</title>
        <authorList>
            <person name="Maeda T."/>
            <person name="Takahashi S."/>
            <person name="Yoshida T."/>
            <person name="Shimamura S."/>
            <person name="Takaki Y."/>
            <person name="Nagai Y."/>
            <person name="Toyoda A."/>
            <person name="Suzuki Y."/>
            <person name="Arimoto A."/>
            <person name="Ishii H."/>
            <person name="Satoh N."/>
            <person name="Nishiyama T."/>
            <person name="Hasebe M."/>
            <person name="Maruyama T."/>
            <person name="Minagawa J."/>
            <person name="Obokata J."/>
            <person name="Shigenobu S."/>
        </authorList>
    </citation>
    <scope>NUCLEOTIDE SEQUENCE [LARGE SCALE GENOMIC DNA]</scope>
</reference>
<dbReference type="InterPro" id="IPR041588">
    <property type="entry name" value="Integrase_H2C2"/>
</dbReference>
<dbReference type="EMBL" id="BLXT01005873">
    <property type="protein sequence ID" value="GFO26929.1"/>
    <property type="molecule type" value="Genomic_DNA"/>
</dbReference>
<evidence type="ECO:0000313" key="3">
    <source>
        <dbReference type="Proteomes" id="UP000735302"/>
    </source>
</evidence>
<dbReference type="AlphaFoldDB" id="A0AAV4C343"/>
<dbReference type="PANTHER" id="PTHR37984">
    <property type="entry name" value="PROTEIN CBG26694"/>
    <property type="match status" value="1"/>
</dbReference>
<organism evidence="2 3">
    <name type="scientific">Plakobranchus ocellatus</name>
    <dbReference type="NCBI Taxonomy" id="259542"/>
    <lineage>
        <taxon>Eukaryota</taxon>
        <taxon>Metazoa</taxon>
        <taxon>Spiralia</taxon>
        <taxon>Lophotrochozoa</taxon>
        <taxon>Mollusca</taxon>
        <taxon>Gastropoda</taxon>
        <taxon>Heterobranchia</taxon>
        <taxon>Euthyneura</taxon>
        <taxon>Panpulmonata</taxon>
        <taxon>Sacoglossa</taxon>
        <taxon>Placobranchoidea</taxon>
        <taxon>Plakobranchidae</taxon>
        <taxon>Plakobranchus</taxon>
    </lineage>
</organism>
<dbReference type="PANTHER" id="PTHR37984:SF5">
    <property type="entry name" value="PROTEIN NYNRIN-LIKE"/>
    <property type="match status" value="1"/>
</dbReference>
<keyword evidence="3" id="KW-1185">Reference proteome</keyword>
<protein>
    <submittedName>
        <fullName evidence="2">Gag-Pol protein</fullName>
    </submittedName>
</protein>
<dbReference type="Proteomes" id="UP000735302">
    <property type="component" value="Unassembled WGS sequence"/>
</dbReference>
<feature type="domain" description="Integrase zinc-binding" evidence="1">
    <location>
        <begin position="20"/>
        <end position="72"/>
    </location>
</feature>
<dbReference type="Gene3D" id="1.10.340.70">
    <property type="match status" value="1"/>
</dbReference>
<accession>A0AAV4C343</accession>
<comment type="caution">
    <text evidence="2">The sequence shown here is derived from an EMBL/GenBank/DDBJ whole genome shotgun (WGS) entry which is preliminary data.</text>
</comment>
<gene>
    <name evidence="2" type="ORF">PoB_005343400</name>
</gene>
<dbReference type="Pfam" id="PF17921">
    <property type="entry name" value="Integrase_H2C2"/>
    <property type="match status" value="1"/>
</dbReference>
<dbReference type="InterPro" id="IPR050951">
    <property type="entry name" value="Retrovirus_Pol_polyprotein"/>
</dbReference>
<sequence length="96" mass="11517">MAKQEDTGSQYSTLFHRSRRAFRRRLLTKAHEDHPCIVRMKRKLHQSYWWPGQDKDIDNFVKYCADCQLNDKPLLRNYYATAVTPHDRSLGEIMFN</sequence>